<keyword evidence="3" id="KW-0808">Transferase</keyword>
<evidence type="ECO:0000256" key="1">
    <source>
        <dbReference type="ARBA" id="ARBA00012771"/>
    </source>
</evidence>
<accession>A0ABM8W6B6</accession>
<dbReference type="EC" id="2.1.1.297" evidence="1"/>
<dbReference type="PANTHER" id="PTHR18895">
    <property type="entry name" value="HEMK METHYLTRANSFERASE"/>
    <property type="match status" value="1"/>
</dbReference>
<dbReference type="CDD" id="cd02440">
    <property type="entry name" value="AdoMet_MTases"/>
    <property type="match status" value="1"/>
</dbReference>
<feature type="region of interest" description="Disordered" evidence="6">
    <location>
        <begin position="337"/>
        <end position="359"/>
    </location>
</feature>
<dbReference type="InterPro" id="IPR002052">
    <property type="entry name" value="DNA_methylase_N6_adenine_CS"/>
</dbReference>
<evidence type="ECO:0000256" key="6">
    <source>
        <dbReference type="SAM" id="MobiDB-lite"/>
    </source>
</evidence>
<dbReference type="InterPro" id="IPR019874">
    <property type="entry name" value="RF_methyltr_PrmC"/>
</dbReference>
<gene>
    <name evidence="8" type="ORF">GMARGA_LOCUS3888</name>
</gene>
<dbReference type="NCBIfam" id="TIGR00536">
    <property type="entry name" value="hemK_fam"/>
    <property type="match status" value="1"/>
</dbReference>
<comment type="caution">
    <text evidence="8">The sequence shown here is derived from an EMBL/GenBank/DDBJ whole genome shotgun (WGS) entry which is preliminary data.</text>
</comment>
<keyword evidence="4" id="KW-0949">S-adenosyl-L-methionine</keyword>
<proteinExistence type="predicted"/>
<evidence type="ECO:0000256" key="4">
    <source>
        <dbReference type="ARBA" id="ARBA00022691"/>
    </source>
</evidence>
<dbReference type="SUPFAM" id="SSF53335">
    <property type="entry name" value="S-adenosyl-L-methionine-dependent methyltransferases"/>
    <property type="match status" value="1"/>
</dbReference>
<dbReference type="EMBL" id="CAJVQB010001463">
    <property type="protein sequence ID" value="CAG8536771.1"/>
    <property type="molecule type" value="Genomic_DNA"/>
</dbReference>
<dbReference type="InterPro" id="IPR029063">
    <property type="entry name" value="SAM-dependent_MTases_sf"/>
</dbReference>
<dbReference type="PANTHER" id="PTHR18895:SF74">
    <property type="entry name" value="MTRF1L RELEASE FACTOR GLUTAMINE METHYLTRANSFERASE"/>
    <property type="match status" value="1"/>
</dbReference>
<keyword evidence="2" id="KW-0489">Methyltransferase</keyword>
<dbReference type="InterPro" id="IPR050320">
    <property type="entry name" value="N5-glutamine_MTase"/>
</dbReference>
<sequence length="359" mass="41549">MTKKKSEWENMEYSYQDLGNNQEKEEAARDLIIICQTSPEEFWCNFRRKRLTASAYFLLCQKITKYSKKNYPAPYLGGGIDFYRLFFLIAPGVFIPQKDTEILVEKLLELTSKKNYLPSSLRVLDIGTGCGNIAISLAKIKPEWQVVATDINDKALRLAQKNSSLHQVKNVNFCRSDLFSNLDPHQKFDIIVSNPPYVSSAEYQQLSGRTKKQPREALLAPEDGYFFYRKICQQAARFLAPQFLLIMEIGSQQQDRILALAKNYFPAAQVEVFPDYADQPRSEAGRTMTEKERAEFARKFCLDEKNKITNFRQLLDRIIAKKMHFTNMGVVAERAAQLPQKTPEELEKEWLEKNRRQGP</sequence>
<protein>
    <recommendedName>
        <fullName evidence="1">peptide chain release factor N(5)-glutamine methyltransferase</fullName>
        <ecNumber evidence="1">2.1.1.297</ecNumber>
    </recommendedName>
</protein>
<keyword evidence="9" id="KW-1185">Reference proteome</keyword>
<dbReference type="InterPro" id="IPR007848">
    <property type="entry name" value="Small_mtfrase_dom"/>
</dbReference>
<evidence type="ECO:0000313" key="8">
    <source>
        <dbReference type="EMBL" id="CAG8536771.1"/>
    </source>
</evidence>
<dbReference type="PROSITE" id="PS00092">
    <property type="entry name" value="N6_MTASE"/>
    <property type="match status" value="1"/>
</dbReference>
<dbReference type="Pfam" id="PF05175">
    <property type="entry name" value="MTS"/>
    <property type="match status" value="1"/>
</dbReference>
<organism evidence="8 9">
    <name type="scientific">Gigaspora margarita</name>
    <dbReference type="NCBI Taxonomy" id="4874"/>
    <lineage>
        <taxon>Eukaryota</taxon>
        <taxon>Fungi</taxon>
        <taxon>Fungi incertae sedis</taxon>
        <taxon>Mucoromycota</taxon>
        <taxon>Glomeromycotina</taxon>
        <taxon>Glomeromycetes</taxon>
        <taxon>Diversisporales</taxon>
        <taxon>Gigasporaceae</taxon>
        <taxon>Gigaspora</taxon>
    </lineage>
</organism>
<evidence type="ECO:0000256" key="2">
    <source>
        <dbReference type="ARBA" id="ARBA00022603"/>
    </source>
</evidence>
<evidence type="ECO:0000256" key="5">
    <source>
        <dbReference type="ARBA" id="ARBA00048391"/>
    </source>
</evidence>
<reference evidence="8 9" key="1">
    <citation type="submission" date="2021-06" db="EMBL/GenBank/DDBJ databases">
        <authorList>
            <person name="Kallberg Y."/>
            <person name="Tangrot J."/>
            <person name="Rosling A."/>
        </authorList>
    </citation>
    <scope>NUCLEOTIDE SEQUENCE [LARGE SCALE GENOMIC DNA]</scope>
    <source>
        <strain evidence="8 9">120-4 pot B 10/14</strain>
    </source>
</reference>
<feature type="domain" description="Methyltransferase small" evidence="7">
    <location>
        <begin position="90"/>
        <end position="202"/>
    </location>
</feature>
<dbReference type="NCBIfam" id="TIGR03534">
    <property type="entry name" value="RF_mod_PrmC"/>
    <property type="match status" value="1"/>
</dbReference>
<name>A0ABM8W6B6_GIGMA</name>
<dbReference type="InterPro" id="IPR004556">
    <property type="entry name" value="HemK-like"/>
</dbReference>
<dbReference type="Proteomes" id="UP000789901">
    <property type="component" value="Unassembled WGS sequence"/>
</dbReference>
<dbReference type="Gene3D" id="3.40.50.150">
    <property type="entry name" value="Vaccinia Virus protein VP39"/>
    <property type="match status" value="1"/>
</dbReference>
<evidence type="ECO:0000256" key="3">
    <source>
        <dbReference type="ARBA" id="ARBA00022679"/>
    </source>
</evidence>
<evidence type="ECO:0000313" key="9">
    <source>
        <dbReference type="Proteomes" id="UP000789901"/>
    </source>
</evidence>
<feature type="compositionally biased region" description="Basic and acidic residues" evidence="6">
    <location>
        <begin position="342"/>
        <end position="359"/>
    </location>
</feature>
<evidence type="ECO:0000259" key="7">
    <source>
        <dbReference type="Pfam" id="PF05175"/>
    </source>
</evidence>
<comment type="catalytic activity">
    <reaction evidence="5">
        <text>L-glutaminyl-[peptide chain release factor] + S-adenosyl-L-methionine = N(5)-methyl-L-glutaminyl-[peptide chain release factor] + S-adenosyl-L-homocysteine + H(+)</text>
        <dbReference type="Rhea" id="RHEA:42896"/>
        <dbReference type="Rhea" id="RHEA-COMP:10271"/>
        <dbReference type="Rhea" id="RHEA-COMP:10272"/>
        <dbReference type="ChEBI" id="CHEBI:15378"/>
        <dbReference type="ChEBI" id="CHEBI:30011"/>
        <dbReference type="ChEBI" id="CHEBI:57856"/>
        <dbReference type="ChEBI" id="CHEBI:59789"/>
        <dbReference type="ChEBI" id="CHEBI:61891"/>
        <dbReference type="EC" id="2.1.1.297"/>
    </reaction>
</comment>